<feature type="signal peptide" evidence="1">
    <location>
        <begin position="1"/>
        <end position="23"/>
    </location>
</feature>
<dbReference type="RefSeq" id="WP_160037688.1">
    <property type="nucleotide sequence ID" value="NZ_BORQ01000001.1"/>
</dbReference>
<keyword evidence="1" id="KW-0732">Signal</keyword>
<evidence type="ECO:0000313" key="3">
    <source>
        <dbReference type="Proteomes" id="UP000679779"/>
    </source>
</evidence>
<evidence type="ECO:0008006" key="4">
    <source>
        <dbReference type="Google" id="ProtNLM"/>
    </source>
</evidence>
<dbReference type="EMBL" id="BORQ01000001">
    <property type="protein sequence ID" value="GIO29661.1"/>
    <property type="molecule type" value="Genomic_DNA"/>
</dbReference>
<sequence length="175" mass="19012">MKKLLFSLFIVFMLLSLPIASFADSANPEESQQTSFSSRFFLVEEGIENNAADLKNLTTDEINTHAAGVGGFGTINCEAIGSGKMLCNWTVTLTRSGEAIQQGVLIFDVKNDSGKIVGQKDHYINPKGGNKPTEKGQIEFTPGKGTFSVEKYGSIEGRYAVYDIIAVTPSTIRVY</sequence>
<accession>A0A919XBL5</accession>
<name>A0A919XBL5_9BACL</name>
<reference evidence="2" key="1">
    <citation type="submission" date="2021-03" db="EMBL/GenBank/DDBJ databases">
        <title>Antimicrobial resistance genes in bacteria isolated from Japanese honey, and their potential for conferring macrolide and lincosamide resistance in the American foulbrood pathogen Paenibacillus larvae.</title>
        <authorList>
            <person name="Okamoto M."/>
            <person name="Kumagai M."/>
            <person name="Kanamori H."/>
            <person name="Takamatsu D."/>
        </authorList>
    </citation>
    <scope>NUCLEOTIDE SEQUENCE</scope>
    <source>
        <strain evidence="2">J2TS6</strain>
    </source>
</reference>
<keyword evidence="3" id="KW-1185">Reference proteome</keyword>
<gene>
    <name evidence="2" type="ORF">J2TS6_08020</name>
</gene>
<feature type="chain" id="PRO_5036674011" description="DUF4352 domain-containing protein" evidence="1">
    <location>
        <begin position="24"/>
        <end position="175"/>
    </location>
</feature>
<evidence type="ECO:0000256" key="1">
    <source>
        <dbReference type="SAM" id="SignalP"/>
    </source>
</evidence>
<evidence type="ECO:0000313" key="2">
    <source>
        <dbReference type="EMBL" id="GIO29661.1"/>
    </source>
</evidence>
<organism evidence="2 3">
    <name type="scientific">Paenibacillus albilobatus</name>
    <dbReference type="NCBI Taxonomy" id="2716884"/>
    <lineage>
        <taxon>Bacteria</taxon>
        <taxon>Bacillati</taxon>
        <taxon>Bacillota</taxon>
        <taxon>Bacilli</taxon>
        <taxon>Bacillales</taxon>
        <taxon>Paenibacillaceae</taxon>
        <taxon>Paenibacillus</taxon>
    </lineage>
</organism>
<proteinExistence type="predicted"/>
<dbReference type="Proteomes" id="UP000679779">
    <property type="component" value="Unassembled WGS sequence"/>
</dbReference>
<comment type="caution">
    <text evidence="2">The sequence shown here is derived from an EMBL/GenBank/DDBJ whole genome shotgun (WGS) entry which is preliminary data.</text>
</comment>
<dbReference type="AlphaFoldDB" id="A0A919XBL5"/>
<protein>
    <recommendedName>
        <fullName evidence="4">DUF4352 domain-containing protein</fullName>
    </recommendedName>
</protein>